<keyword evidence="5" id="KW-0747">Spliceosome</keyword>
<sequence>MDFLDDVLKSEISKKKAELKKTSNSEEKGSKIKYVKRSELERIREEEYLKDQEKLEASRKAKLEALKASTSSKDTDEEGANGSNSDNLLSESDIAIPSLPEEEVIRRLRAKGQPIRLFAETDRSRQIRLRALELIEERSEGQRNDFMQALSAMDTGLNLETLKREHYENNEPEEGEEDHHVTKKKKDYTFKEVDTTQISTELMSSNIDRLYSLIYVFFKRTIKEWESDMHNRPEEIKRSTAGINAAATQHQTAQYLKPFFRNLKNKDLPQDVLIRIIEICNFVQEREYMKANDSYLKLSIGNAAWPIGVTMVGIHERSAREKISAGSVAHVLNDESQRKWIQSIKRIMTYLQRKYPPSDFSKLVG</sequence>
<evidence type="ECO:0000256" key="5">
    <source>
        <dbReference type="ARBA" id="ARBA00022728"/>
    </source>
</evidence>
<reference evidence="10 11" key="1">
    <citation type="journal article" date="2015" name="Genome Biol. Evol.">
        <title>Phylogenomic analyses indicate that early fungi evolved digesting cell walls of algal ancestors of land plants.</title>
        <authorList>
            <person name="Chang Y."/>
            <person name="Wang S."/>
            <person name="Sekimoto S."/>
            <person name="Aerts A.L."/>
            <person name="Choi C."/>
            <person name="Clum A."/>
            <person name="LaButti K.M."/>
            <person name="Lindquist E.A."/>
            <person name="Yee Ngan C."/>
            <person name="Ohm R.A."/>
            <person name="Salamov A.A."/>
            <person name="Grigoriev I.V."/>
            <person name="Spatafora J.W."/>
            <person name="Berbee M.L."/>
        </authorList>
    </citation>
    <scope>NUCLEOTIDE SEQUENCE [LARGE SCALE GENOMIC DNA]</scope>
    <source>
        <strain evidence="10 11">NRRL 28638</strain>
    </source>
</reference>
<evidence type="ECO:0000256" key="6">
    <source>
        <dbReference type="ARBA" id="ARBA00023187"/>
    </source>
</evidence>
<keyword evidence="6" id="KW-0508">mRNA splicing</keyword>
<dbReference type="Gene3D" id="1.20.940.10">
    <property type="entry name" value="Functional domain of the splicing factor Prp18"/>
    <property type="match status" value="1"/>
</dbReference>
<keyword evidence="4" id="KW-0507">mRNA processing</keyword>
<proteinExistence type="inferred from homology"/>
<dbReference type="SUPFAM" id="SSF158230">
    <property type="entry name" value="PRP4-like"/>
    <property type="match status" value="1"/>
</dbReference>
<dbReference type="STRING" id="796925.A0A137PCU4"/>
<dbReference type="GO" id="GO:0005682">
    <property type="term" value="C:U5 snRNP"/>
    <property type="evidence" value="ECO:0007669"/>
    <property type="project" value="TreeGrafter"/>
</dbReference>
<dbReference type="AlphaFoldDB" id="A0A137PCU4"/>
<evidence type="ECO:0000256" key="7">
    <source>
        <dbReference type="ARBA" id="ARBA00023242"/>
    </source>
</evidence>
<name>A0A137PCU4_CONC2</name>
<feature type="region of interest" description="Disordered" evidence="8">
    <location>
        <begin position="60"/>
        <end position="93"/>
    </location>
</feature>
<dbReference type="InterPro" id="IPR014906">
    <property type="entry name" value="PRP4-like"/>
</dbReference>
<dbReference type="PANTHER" id="PTHR13007">
    <property type="entry name" value="PRE-MRNA SPLICING FACTOR-RELATED"/>
    <property type="match status" value="1"/>
</dbReference>
<dbReference type="GO" id="GO:0071021">
    <property type="term" value="C:U2-type post-spliceosomal complex"/>
    <property type="evidence" value="ECO:0007669"/>
    <property type="project" value="TreeGrafter"/>
</dbReference>
<dbReference type="Pfam" id="PF08799">
    <property type="entry name" value="PRP4"/>
    <property type="match status" value="1"/>
</dbReference>
<feature type="compositionally biased region" description="Polar residues" evidence="8">
    <location>
        <begin position="81"/>
        <end position="90"/>
    </location>
</feature>
<evidence type="ECO:0000259" key="9">
    <source>
        <dbReference type="SMART" id="SM00500"/>
    </source>
</evidence>
<evidence type="ECO:0000256" key="3">
    <source>
        <dbReference type="ARBA" id="ARBA00018242"/>
    </source>
</evidence>
<protein>
    <recommendedName>
        <fullName evidence="3">Pre-mRNA-splicing factor 18</fullName>
    </recommendedName>
</protein>
<organism evidence="10 11">
    <name type="scientific">Conidiobolus coronatus (strain ATCC 28846 / CBS 209.66 / NRRL 28638)</name>
    <name type="common">Delacroixia coronata</name>
    <dbReference type="NCBI Taxonomy" id="796925"/>
    <lineage>
        <taxon>Eukaryota</taxon>
        <taxon>Fungi</taxon>
        <taxon>Fungi incertae sedis</taxon>
        <taxon>Zoopagomycota</taxon>
        <taxon>Entomophthoromycotina</taxon>
        <taxon>Entomophthoromycetes</taxon>
        <taxon>Entomophthorales</taxon>
        <taxon>Ancylistaceae</taxon>
        <taxon>Conidiobolus</taxon>
    </lineage>
</organism>
<dbReference type="OrthoDB" id="10261918at2759"/>
<feature type="domain" description="Pre-mRNA processing factor 4 (PRP4)-like" evidence="9">
    <location>
        <begin position="99"/>
        <end position="148"/>
    </location>
</feature>
<dbReference type="EMBL" id="KQ964446">
    <property type="protein sequence ID" value="KXN72810.1"/>
    <property type="molecule type" value="Genomic_DNA"/>
</dbReference>
<keyword evidence="7" id="KW-0539">Nucleus</keyword>
<evidence type="ECO:0000256" key="2">
    <source>
        <dbReference type="ARBA" id="ARBA00008137"/>
    </source>
</evidence>
<dbReference type="InterPro" id="IPR039979">
    <property type="entry name" value="PRPF18"/>
</dbReference>
<evidence type="ECO:0000256" key="8">
    <source>
        <dbReference type="SAM" id="MobiDB-lite"/>
    </source>
</evidence>
<dbReference type="GO" id="GO:0046540">
    <property type="term" value="C:U4/U6 x U5 tri-snRNP complex"/>
    <property type="evidence" value="ECO:0007669"/>
    <property type="project" value="TreeGrafter"/>
</dbReference>
<dbReference type="SUPFAM" id="SSF47938">
    <property type="entry name" value="Functional domain of the splicing factor Prp18"/>
    <property type="match status" value="1"/>
</dbReference>
<dbReference type="Gene3D" id="4.10.280.110">
    <property type="entry name" value="Pre-mRNA processing factor 4 domain"/>
    <property type="match status" value="1"/>
</dbReference>
<accession>A0A137PCU4</accession>
<comment type="subcellular location">
    <subcellularLocation>
        <location evidence="1">Nucleus</location>
    </subcellularLocation>
</comment>
<evidence type="ECO:0000256" key="4">
    <source>
        <dbReference type="ARBA" id="ARBA00022664"/>
    </source>
</evidence>
<keyword evidence="11" id="KW-1185">Reference proteome</keyword>
<dbReference type="SMART" id="SM00500">
    <property type="entry name" value="SFM"/>
    <property type="match status" value="1"/>
</dbReference>
<evidence type="ECO:0000313" key="10">
    <source>
        <dbReference type="EMBL" id="KXN72810.1"/>
    </source>
</evidence>
<dbReference type="Proteomes" id="UP000070444">
    <property type="component" value="Unassembled WGS sequence"/>
</dbReference>
<comment type="similarity">
    <text evidence="2">Belongs to the PRP18 family.</text>
</comment>
<dbReference type="GO" id="GO:0000350">
    <property type="term" value="P:generation of catalytic spliceosome for second transesterification step"/>
    <property type="evidence" value="ECO:0007669"/>
    <property type="project" value="TreeGrafter"/>
</dbReference>
<dbReference type="Pfam" id="PF02840">
    <property type="entry name" value="Prp18"/>
    <property type="match status" value="1"/>
</dbReference>
<evidence type="ECO:0000313" key="11">
    <source>
        <dbReference type="Proteomes" id="UP000070444"/>
    </source>
</evidence>
<dbReference type="InterPro" id="IPR004098">
    <property type="entry name" value="Prp18"/>
</dbReference>
<dbReference type="PANTHER" id="PTHR13007:SF19">
    <property type="entry name" value="PRE-MRNA-SPLICING FACTOR 18"/>
    <property type="match status" value="1"/>
</dbReference>
<gene>
    <name evidence="10" type="ORF">CONCODRAFT_77613</name>
</gene>
<dbReference type="OMA" id="SFAQVRW"/>
<evidence type="ECO:0000256" key="1">
    <source>
        <dbReference type="ARBA" id="ARBA00004123"/>
    </source>
</evidence>
<dbReference type="InterPro" id="IPR036285">
    <property type="entry name" value="PRP4-like_sf"/>
</dbReference>